<accession>A0AAV9JAH1</accession>
<evidence type="ECO:0000313" key="2">
    <source>
        <dbReference type="Proteomes" id="UP001324427"/>
    </source>
</evidence>
<name>A0AAV9JAH1_9PEZI</name>
<gene>
    <name evidence="1" type="ORF">LTR36_006977</name>
</gene>
<proteinExistence type="predicted"/>
<sequence>MAAETESLPVSLIDLLANSVILRQTAPYVSVRGLLVLAASCKALREIINDQSEAWRHLNLTNISAAKINSSSVDVGGIWSRAERMDESEDDFYAGPLRGIFDRLYQKRILQYVQTLVLDGLSVPADLVREIVAEDCYSVKVLSIREAKNLNQSKLQQVLRYIVRPTRTEGTPKLKALYVFGDKDAARFVIGQQQRLEGSQPLGVMASEGAQIGAEWNHKSSAALTASLTDEETKWYNATGRALKRPQSDWPDTIQCCKGLIAFDAVLCRGPRHDITKVDSKNFLQPTIATIALGPDGCETCHGCPEDPAIFGQSLDFTLPLLGPPPSHASTVRAAQLPHIRDADGNYPKLILRCEDCLRGRWCERCNRWWCEDCYEEPVSRIHLRTEMQNTELREELRQNGWEGVTADGKVGGRGPSVKVYSKLCVEHCLVSEMMSGAGSNGMWG</sequence>
<organism evidence="1 2">
    <name type="scientific">Oleoguttula mirabilis</name>
    <dbReference type="NCBI Taxonomy" id="1507867"/>
    <lineage>
        <taxon>Eukaryota</taxon>
        <taxon>Fungi</taxon>
        <taxon>Dikarya</taxon>
        <taxon>Ascomycota</taxon>
        <taxon>Pezizomycotina</taxon>
        <taxon>Dothideomycetes</taxon>
        <taxon>Dothideomycetidae</taxon>
        <taxon>Mycosphaerellales</taxon>
        <taxon>Teratosphaeriaceae</taxon>
        <taxon>Oleoguttula</taxon>
    </lineage>
</organism>
<evidence type="ECO:0000313" key="1">
    <source>
        <dbReference type="EMBL" id="KAK4542130.1"/>
    </source>
</evidence>
<reference evidence="1 2" key="1">
    <citation type="submission" date="2021-11" db="EMBL/GenBank/DDBJ databases">
        <title>Black yeast isolated from Biological Soil Crust.</title>
        <authorList>
            <person name="Kurbessoian T."/>
        </authorList>
    </citation>
    <scope>NUCLEOTIDE SEQUENCE [LARGE SCALE GENOMIC DNA]</scope>
    <source>
        <strain evidence="1 2">CCFEE 5522</strain>
    </source>
</reference>
<dbReference type="EMBL" id="JAVFHQ010000044">
    <property type="protein sequence ID" value="KAK4542130.1"/>
    <property type="molecule type" value="Genomic_DNA"/>
</dbReference>
<dbReference type="AlphaFoldDB" id="A0AAV9JAH1"/>
<protein>
    <recommendedName>
        <fullName evidence="3">F-box domain-containing protein</fullName>
    </recommendedName>
</protein>
<keyword evidence="2" id="KW-1185">Reference proteome</keyword>
<comment type="caution">
    <text evidence="1">The sequence shown here is derived from an EMBL/GenBank/DDBJ whole genome shotgun (WGS) entry which is preliminary data.</text>
</comment>
<dbReference type="Proteomes" id="UP001324427">
    <property type="component" value="Unassembled WGS sequence"/>
</dbReference>
<evidence type="ECO:0008006" key="3">
    <source>
        <dbReference type="Google" id="ProtNLM"/>
    </source>
</evidence>